<dbReference type="Proteomes" id="UP001321018">
    <property type="component" value="Unassembled WGS sequence"/>
</dbReference>
<evidence type="ECO:0000313" key="4">
    <source>
        <dbReference type="Proteomes" id="UP001321018"/>
    </source>
</evidence>
<gene>
    <name evidence="3" type="ORF">OB960_16890</name>
</gene>
<sequence>MRATDRFGERMAVLAHDWFPDEGKMMKGVMRYGDYEFTGIVDHNHAGESSGDYLPTLPDVPIVERVADVSEPTDSLLIAERPSDGTLTELQREDIRAALANGWDVLSGLHRRLSDDPAFSTVAEENDATIHELRHPPAETVIANGTAHEVDAQVLLTAGTDCRQGKMTTTMELVEAARERGIDAGAVATGQTGIAVTGRGVCIDRTPADFTAGFVEQLVHEAAEEFDLLVIEGQASIIHPAYAADTIALLHGAMPDGIVFCHHATREGFRGWEAFDIPPIDAYFEAHRAVTDPLFETPPVVAGSLNTSGIEDDQDARAALEEFEGEIDAPATDVIRFGAERIVDVLE</sequence>
<dbReference type="InterPro" id="IPR035086">
    <property type="entry name" value="DgcN-like_C"/>
</dbReference>
<dbReference type="EMBL" id="JAOPKA010000012">
    <property type="protein sequence ID" value="MCU4743065.1"/>
    <property type="molecule type" value="Genomic_DNA"/>
</dbReference>
<dbReference type="PANTHER" id="PTHR40690">
    <property type="entry name" value="GLL3100 PROTEIN"/>
    <property type="match status" value="1"/>
</dbReference>
<dbReference type="InterPro" id="IPR011669">
    <property type="entry name" value="DgcN-like"/>
</dbReference>
<evidence type="ECO:0000259" key="2">
    <source>
        <dbReference type="Pfam" id="PF17396"/>
    </source>
</evidence>
<dbReference type="InterPro" id="IPR027417">
    <property type="entry name" value="P-loop_NTPase"/>
</dbReference>
<dbReference type="Gene3D" id="3.40.50.720">
    <property type="entry name" value="NAD(P)-binding Rossmann-like Domain"/>
    <property type="match status" value="1"/>
</dbReference>
<dbReference type="SUPFAM" id="SSF52540">
    <property type="entry name" value="P-loop containing nucleoside triphosphate hydrolases"/>
    <property type="match status" value="1"/>
</dbReference>
<dbReference type="RefSeq" id="WP_338004883.1">
    <property type="nucleotide sequence ID" value="NZ_JAOPKA010000012.1"/>
</dbReference>
<dbReference type="Gene3D" id="3.40.50.300">
    <property type="entry name" value="P-loop containing nucleotide triphosphate hydrolases"/>
    <property type="match status" value="1"/>
</dbReference>
<organism evidence="3 4">
    <name type="scientific">Natronoglomus mannanivorans</name>
    <dbReference type="NCBI Taxonomy" id="2979990"/>
    <lineage>
        <taxon>Archaea</taxon>
        <taxon>Methanobacteriati</taxon>
        <taxon>Methanobacteriota</taxon>
        <taxon>Stenosarchaea group</taxon>
        <taxon>Halobacteria</taxon>
        <taxon>Halobacteriales</taxon>
        <taxon>Natrialbaceae</taxon>
        <taxon>Natronoglomus</taxon>
    </lineage>
</organism>
<dbReference type="Pfam" id="PF07755">
    <property type="entry name" value="DUF1611"/>
    <property type="match status" value="1"/>
</dbReference>
<dbReference type="PIRSF" id="PIRSF026760">
    <property type="entry name" value="UCP026760"/>
    <property type="match status" value="1"/>
</dbReference>
<name>A0AAP2Z262_9EURY</name>
<dbReference type="PANTHER" id="PTHR40690:SF1">
    <property type="entry name" value="DUF1611 DOMAIN-CONTAINING PROTEIN"/>
    <property type="match status" value="1"/>
</dbReference>
<feature type="domain" description="D-glutamate N-acetyltransferase-like C-terminal" evidence="1">
    <location>
        <begin position="142"/>
        <end position="343"/>
    </location>
</feature>
<feature type="domain" description="D-glutamate N-acetyltransferase-like N-terminal" evidence="2">
    <location>
        <begin position="44"/>
        <end position="136"/>
    </location>
</feature>
<dbReference type="InterPro" id="IPR035402">
    <property type="entry name" value="DgcN-like_N"/>
</dbReference>
<comment type="caution">
    <text evidence="3">The sequence shown here is derived from an EMBL/GenBank/DDBJ whole genome shotgun (WGS) entry which is preliminary data.</text>
</comment>
<dbReference type="AlphaFoldDB" id="A0AAP2Z262"/>
<accession>A0AAP2Z262</accession>
<reference evidence="3" key="1">
    <citation type="submission" date="2022-09" db="EMBL/GenBank/DDBJ databases">
        <title>Enrichment on poylsaccharides allowed isolation of novel metabolic and taxonomic groups of Haloarchaea.</title>
        <authorList>
            <person name="Sorokin D.Y."/>
            <person name="Elcheninov A.G."/>
            <person name="Khizhniak T.V."/>
            <person name="Kolganova T.V."/>
            <person name="Kublanov I.V."/>
        </authorList>
    </citation>
    <scope>NUCLEOTIDE SEQUENCE</scope>
    <source>
        <strain evidence="3">AArc-xg1-1</strain>
    </source>
</reference>
<evidence type="ECO:0000313" key="3">
    <source>
        <dbReference type="EMBL" id="MCU4743065.1"/>
    </source>
</evidence>
<protein>
    <submittedName>
        <fullName evidence="3">DUF1611 domain-containing protein</fullName>
    </submittedName>
</protein>
<evidence type="ECO:0000259" key="1">
    <source>
        <dbReference type="Pfam" id="PF07755"/>
    </source>
</evidence>
<proteinExistence type="predicted"/>
<dbReference type="Pfam" id="PF17396">
    <property type="entry name" value="DUF1611_N"/>
    <property type="match status" value="1"/>
</dbReference>